<comment type="caution">
    <text evidence="1">The sequence shown here is derived from an EMBL/GenBank/DDBJ whole genome shotgun (WGS) entry which is preliminary data.</text>
</comment>
<protein>
    <submittedName>
        <fullName evidence="1">Uncharacterized protein</fullName>
    </submittedName>
</protein>
<dbReference type="OrthoDB" id="1166188at2759"/>
<name>A0A2P5EK28_TREOI</name>
<evidence type="ECO:0000313" key="1">
    <source>
        <dbReference type="EMBL" id="PON85884.1"/>
    </source>
</evidence>
<organism evidence="1 2">
    <name type="scientific">Trema orientale</name>
    <name type="common">Charcoal tree</name>
    <name type="synonym">Celtis orientalis</name>
    <dbReference type="NCBI Taxonomy" id="63057"/>
    <lineage>
        <taxon>Eukaryota</taxon>
        <taxon>Viridiplantae</taxon>
        <taxon>Streptophyta</taxon>
        <taxon>Embryophyta</taxon>
        <taxon>Tracheophyta</taxon>
        <taxon>Spermatophyta</taxon>
        <taxon>Magnoliopsida</taxon>
        <taxon>eudicotyledons</taxon>
        <taxon>Gunneridae</taxon>
        <taxon>Pentapetalae</taxon>
        <taxon>rosids</taxon>
        <taxon>fabids</taxon>
        <taxon>Rosales</taxon>
        <taxon>Cannabaceae</taxon>
        <taxon>Trema</taxon>
    </lineage>
</organism>
<dbReference type="PANTHER" id="PTHR45786:SF74">
    <property type="entry name" value="ATP-DEPENDENT DNA HELICASE"/>
    <property type="match status" value="1"/>
</dbReference>
<dbReference type="InParanoid" id="A0A2P5EK28"/>
<sequence length="93" mass="10771">MVKDRYNENEISSIKLRLIGRQLTDNNYELSALTDIGGLIVRDISKYDEGRDIIIEDKTNILQRIAKLYPSYMALQYPLLFSYGEDGHRTDLS</sequence>
<dbReference type="EMBL" id="JXTC01000141">
    <property type="protein sequence ID" value="PON85884.1"/>
    <property type="molecule type" value="Genomic_DNA"/>
</dbReference>
<dbReference type="STRING" id="63057.A0A2P5EK28"/>
<reference evidence="2" key="1">
    <citation type="submission" date="2016-06" db="EMBL/GenBank/DDBJ databases">
        <title>Parallel loss of symbiosis genes in relatives of nitrogen-fixing non-legume Parasponia.</title>
        <authorList>
            <person name="Van Velzen R."/>
            <person name="Holmer R."/>
            <person name="Bu F."/>
            <person name="Rutten L."/>
            <person name="Van Zeijl A."/>
            <person name="Liu W."/>
            <person name="Santuari L."/>
            <person name="Cao Q."/>
            <person name="Sharma T."/>
            <person name="Shen D."/>
            <person name="Roswanjaya Y."/>
            <person name="Wardhani T."/>
            <person name="Kalhor M.S."/>
            <person name="Jansen J."/>
            <person name="Van den Hoogen J."/>
            <person name="Gungor B."/>
            <person name="Hartog M."/>
            <person name="Hontelez J."/>
            <person name="Verver J."/>
            <person name="Yang W.-C."/>
            <person name="Schijlen E."/>
            <person name="Repin R."/>
            <person name="Schilthuizen M."/>
            <person name="Schranz E."/>
            <person name="Heidstra R."/>
            <person name="Miyata K."/>
            <person name="Fedorova E."/>
            <person name="Kohlen W."/>
            <person name="Bisseling T."/>
            <person name="Smit S."/>
            <person name="Geurts R."/>
        </authorList>
    </citation>
    <scope>NUCLEOTIDE SEQUENCE [LARGE SCALE GENOMIC DNA]</scope>
    <source>
        <strain evidence="2">cv. RG33-2</strain>
    </source>
</reference>
<proteinExistence type="predicted"/>
<evidence type="ECO:0000313" key="2">
    <source>
        <dbReference type="Proteomes" id="UP000237000"/>
    </source>
</evidence>
<accession>A0A2P5EK28</accession>
<dbReference type="PANTHER" id="PTHR45786">
    <property type="entry name" value="DNA BINDING PROTEIN-LIKE"/>
    <property type="match status" value="1"/>
</dbReference>
<gene>
    <name evidence="1" type="ORF">TorRG33x02_183480</name>
</gene>
<dbReference type="AlphaFoldDB" id="A0A2P5EK28"/>
<keyword evidence="2" id="KW-1185">Reference proteome</keyword>
<dbReference type="Proteomes" id="UP000237000">
    <property type="component" value="Unassembled WGS sequence"/>
</dbReference>